<sequence>MYEELFPYTDRIVRELAKQLKPICDIMAELESIIKSLDTSKSKYLENYKYHNCIKKFKSQVTGNKLTYVRCRNNL</sequence>
<reference evidence="1" key="1">
    <citation type="submission" date="2022-07" db="EMBL/GenBank/DDBJ databases">
        <title>Enhanced cultured diversity of the mouse gut microbiota enables custom-made synthetic communities.</title>
        <authorList>
            <person name="Afrizal A."/>
        </authorList>
    </citation>
    <scope>NUCLEOTIDE SEQUENCE</scope>
    <source>
        <strain evidence="1">DSM 29186</strain>
    </source>
</reference>
<proteinExistence type="predicted"/>
<accession>A0A9X2S1U1</accession>
<dbReference type="RefSeq" id="WP_257559936.1">
    <property type="nucleotide sequence ID" value="NZ_JANKBY010000004.1"/>
</dbReference>
<dbReference type="AlphaFoldDB" id="A0A9X2S1U1"/>
<protein>
    <submittedName>
        <fullName evidence="1">Uncharacterized protein</fullName>
    </submittedName>
</protein>
<dbReference type="EMBL" id="JANKBY010000004">
    <property type="protein sequence ID" value="MCR1821282.1"/>
    <property type="molecule type" value="Genomic_DNA"/>
</dbReference>
<evidence type="ECO:0000313" key="2">
    <source>
        <dbReference type="Proteomes" id="UP001140817"/>
    </source>
</evidence>
<name>A0A9X2S1U1_9FIRM</name>
<keyword evidence="2" id="KW-1185">Reference proteome</keyword>
<organism evidence="1 2">
    <name type="scientific">Terrisporobacter muris</name>
    <dbReference type="NCBI Taxonomy" id="2963284"/>
    <lineage>
        <taxon>Bacteria</taxon>
        <taxon>Bacillati</taxon>
        <taxon>Bacillota</taxon>
        <taxon>Clostridia</taxon>
        <taxon>Peptostreptococcales</taxon>
        <taxon>Peptostreptococcaceae</taxon>
        <taxon>Terrisporobacter</taxon>
    </lineage>
</organism>
<dbReference type="Proteomes" id="UP001140817">
    <property type="component" value="Unassembled WGS sequence"/>
</dbReference>
<gene>
    <name evidence="1" type="ORF">NSA58_00650</name>
</gene>
<evidence type="ECO:0000313" key="1">
    <source>
        <dbReference type="EMBL" id="MCR1821282.1"/>
    </source>
</evidence>
<comment type="caution">
    <text evidence="1">The sequence shown here is derived from an EMBL/GenBank/DDBJ whole genome shotgun (WGS) entry which is preliminary data.</text>
</comment>